<evidence type="ECO:0000256" key="7">
    <source>
        <dbReference type="ARBA" id="ARBA00023204"/>
    </source>
</evidence>
<dbReference type="Gene3D" id="3.40.50.10190">
    <property type="entry name" value="BRCT domain"/>
    <property type="match status" value="1"/>
</dbReference>
<dbReference type="PANTHER" id="PTHR13763">
    <property type="entry name" value="BREAST CANCER TYPE 1 SUSCEPTIBILITY PROTEIN BRCA1"/>
    <property type="match status" value="1"/>
</dbReference>
<keyword evidence="2" id="KW-0479">Metal-binding</keyword>
<dbReference type="InterPro" id="IPR036420">
    <property type="entry name" value="BRCT_dom_sf"/>
</dbReference>
<dbReference type="InterPro" id="IPR031099">
    <property type="entry name" value="BRCA1-associated"/>
</dbReference>
<keyword evidence="6" id="KW-0862">Zinc</keyword>
<organism evidence="11 12">
    <name type="scientific">Stephania cephalantha</name>
    <dbReference type="NCBI Taxonomy" id="152367"/>
    <lineage>
        <taxon>Eukaryota</taxon>
        <taxon>Viridiplantae</taxon>
        <taxon>Streptophyta</taxon>
        <taxon>Embryophyta</taxon>
        <taxon>Tracheophyta</taxon>
        <taxon>Spermatophyta</taxon>
        <taxon>Magnoliopsida</taxon>
        <taxon>Ranunculales</taxon>
        <taxon>Menispermaceae</taxon>
        <taxon>Menispermoideae</taxon>
        <taxon>Cissampelideae</taxon>
        <taxon>Stephania</taxon>
    </lineage>
</organism>
<comment type="caution">
    <text evidence="11">The sequence shown here is derived from an EMBL/GenBank/DDBJ whole genome shotgun (WGS) entry which is preliminary data.</text>
</comment>
<feature type="domain" description="BRCT" evidence="10">
    <location>
        <begin position="1"/>
        <end position="88"/>
    </location>
</feature>
<dbReference type="EMBL" id="JBBNAG010000004">
    <property type="protein sequence ID" value="KAK9140348.1"/>
    <property type="molecule type" value="Genomic_DNA"/>
</dbReference>
<feature type="chain" id="PRO_5042865782" description="BRCT domain-containing protein" evidence="9">
    <location>
        <begin position="19"/>
        <end position="167"/>
    </location>
</feature>
<dbReference type="SUPFAM" id="SSF52113">
    <property type="entry name" value="BRCT domain"/>
    <property type="match status" value="1"/>
</dbReference>
<proteinExistence type="predicted"/>
<keyword evidence="5" id="KW-0863">Zinc-finger</keyword>
<dbReference type="GO" id="GO:0005634">
    <property type="term" value="C:nucleus"/>
    <property type="evidence" value="ECO:0007669"/>
    <property type="project" value="UniProtKB-SubCell"/>
</dbReference>
<sequence length="167" mass="18730">MFHHIMFVLGSSLHNVLAKFAKTICATILKTWNPNVTHVLTTTVGNDVCSRTLKVLMAILPGIWIMKIEWLTACMEAMHLLGEEPYEVGLDVHGRCHGPKRGRLRIIAKPLAPLQPIKDINIIGLLSLMIVQKIIKGDNKKIGKIEEQIEESKHVEGTKRPVSSTRR</sequence>
<dbReference type="FunFam" id="3.40.50.10190:FF:000006">
    <property type="entry name" value="Breast cancer type 1 susceptibility protein homolog"/>
    <property type="match status" value="1"/>
</dbReference>
<protein>
    <recommendedName>
        <fullName evidence="10">BRCT domain-containing protein</fullName>
    </recommendedName>
</protein>
<evidence type="ECO:0000256" key="1">
    <source>
        <dbReference type="ARBA" id="ARBA00004123"/>
    </source>
</evidence>
<keyword evidence="7" id="KW-0234">DNA repair</keyword>
<evidence type="ECO:0000313" key="11">
    <source>
        <dbReference type="EMBL" id="KAK9140348.1"/>
    </source>
</evidence>
<dbReference type="SMART" id="SM00292">
    <property type="entry name" value="BRCT"/>
    <property type="match status" value="1"/>
</dbReference>
<gene>
    <name evidence="11" type="ORF">Scep_010029</name>
</gene>
<dbReference type="PROSITE" id="PS50172">
    <property type="entry name" value="BRCT"/>
    <property type="match status" value="1"/>
</dbReference>
<dbReference type="GO" id="GO:0000724">
    <property type="term" value="P:double-strand break repair via homologous recombination"/>
    <property type="evidence" value="ECO:0007669"/>
    <property type="project" value="TreeGrafter"/>
</dbReference>
<evidence type="ECO:0000256" key="9">
    <source>
        <dbReference type="SAM" id="SignalP"/>
    </source>
</evidence>
<dbReference type="Proteomes" id="UP001419268">
    <property type="component" value="Unassembled WGS sequence"/>
</dbReference>
<reference evidence="11 12" key="1">
    <citation type="submission" date="2024-01" db="EMBL/GenBank/DDBJ databases">
        <title>Genome assemblies of Stephania.</title>
        <authorList>
            <person name="Yang L."/>
        </authorList>
    </citation>
    <scope>NUCLEOTIDE SEQUENCE [LARGE SCALE GENOMIC DNA]</scope>
    <source>
        <strain evidence="11">JXDWG</strain>
        <tissue evidence="11">Leaf</tissue>
    </source>
</reference>
<keyword evidence="3" id="KW-0677">Repeat</keyword>
<keyword evidence="8" id="KW-0539">Nucleus</keyword>
<feature type="signal peptide" evidence="9">
    <location>
        <begin position="1"/>
        <end position="18"/>
    </location>
</feature>
<evidence type="ECO:0000256" key="2">
    <source>
        <dbReference type="ARBA" id="ARBA00022723"/>
    </source>
</evidence>
<evidence type="ECO:0000256" key="3">
    <source>
        <dbReference type="ARBA" id="ARBA00022737"/>
    </source>
</evidence>
<dbReference type="GO" id="GO:0004842">
    <property type="term" value="F:ubiquitin-protein transferase activity"/>
    <property type="evidence" value="ECO:0007669"/>
    <property type="project" value="TreeGrafter"/>
</dbReference>
<dbReference type="InterPro" id="IPR001357">
    <property type="entry name" value="BRCT_dom"/>
</dbReference>
<evidence type="ECO:0000256" key="6">
    <source>
        <dbReference type="ARBA" id="ARBA00022833"/>
    </source>
</evidence>
<evidence type="ECO:0000256" key="4">
    <source>
        <dbReference type="ARBA" id="ARBA00022763"/>
    </source>
</evidence>
<keyword evidence="12" id="KW-1185">Reference proteome</keyword>
<evidence type="ECO:0000313" key="12">
    <source>
        <dbReference type="Proteomes" id="UP001419268"/>
    </source>
</evidence>
<dbReference type="GO" id="GO:0008270">
    <property type="term" value="F:zinc ion binding"/>
    <property type="evidence" value="ECO:0007669"/>
    <property type="project" value="UniProtKB-KW"/>
</dbReference>
<dbReference type="PANTHER" id="PTHR13763:SF9">
    <property type="entry name" value="BRCA1-ASSOCIATED RING DOMAIN PROTEIN 1"/>
    <property type="match status" value="1"/>
</dbReference>
<dbReference type="AlphaFoldDB" id="A0AAP0PCZ9"/>
<comment type="subcellular location">
    <subcellularLocation>
        <location evidence="1">Nucleus</location>
    </subcellularLocation>
</comment>
<keyword evidence="4" id="KW-0227">DNA damage</keyword>
<keyword evidence="9" id="KW-0732">Signal</keyword>
<dbReference type="GO" id="GO:0045944">
    <property type="term" value="P:positive regulation of transcription by RNA polymerase II"/>
    <property type="evidence" value="ECO:0007669"/>
    <property type="project" value="TreeGrafter"/>
</dbReference>
<name>A0AAP0PCZ9_9MAGN</name>
<evidence type="ECO:0000256" key="8">
    <source>
        <dbReference type="ARBA" id="ARBA00023242"/>
    </source>
</evidence>
<dbReference type="Pfam" id="PF00533">
    <property type="entry name" value="BRCT"/>
    <property type="match status" value="1"/>
</dbReference>
<evidence type="ECO:0000259" key="10">
    <source>
        <dbReference type="PROSITE" id="PS50172"/>
    </source>
</evidence>
<evidence type="ECO:0000256" key="5">
    <source>
        <dbReference type="ARBA" id="ARBA00022771"/>
    </source>
</evidence>
<accession>A0AAP0PCZ9</accession>